<dbReference type="PANTHER" id="PTHR30558:SF13">
    <property type="entry name" value="BIOPOLYMER TRANSPORT PROTEIN EXBD2"/>
    <property type="match status" value="1"/>
</dbReference>
<feature type="transmembrane region" description="Helical" evidence="8">
    <location>
        <begin position="20"/>
        <end position="38"/>
    </location>
</feature>
<gene>
    <name evidence="9" type="primary">exbD</name>
    <name evidence="9" type="ORF">GCM10017161_26280</name>
</gene>
<dbReference type="GO" id="GO:0015031">
    <property type="term" value="P:protein transport"/>
    <property type="evidence" value="ECO:0007669"/>
    <property type="project" value="UniProtKB-KW"/>
</dbReference>
<dbReference type="GO" id="GO:0022857">
    <property type="term" value="F:transmembrane transporter activity"/>
    <property type="evidence" value="ECO:0007669"/>
    <property type="project" value="InterPro"/>
</dbReference>
<evidence type="ECO:0000313" key="10">
    <source>
        <dbReference type="Proteomes" id="UP000623842"/>
    </source>
</evidence>
<keyword evidence="5 8" id="KW-1133">Transmembrane helix</keyword>
<keyword evidence="4 7" id="KW-0812">Transmembrane</keyword>
<evidence type="ECO:0000256" key="4">
    <source>
        <dbReference type="ARBA" id="ARBA00022692"/>
    </source>
</evidence>
<comment type="caution">
    <text evidence="9">The sequence shown here is derived from an EMBL/GenBank/DDBJ whole genome shotgun (WGS) entry which is preliminary data.</text>
</comment>
<keyword evidence="7" id="KW-0653">Protein transport</keyword>
<evidence type="ECO:0000256" key="7">
    <source>
        <dbReference type="RuleBase" id="RU003879"/>
    </source>
</evidence>
<dbReference type="InterPro" id="IPR003400">
    <property type="entry name" value="ExbD"/>
</dbReference>
<accession>A0A919BJY6</accession>
<evidence type="ECO:0000256" key="1">
    <source>
        <dbReference type="ARBA" id="ARBA00004162"/>
    </source>
</evidence>
<dbReference type="Pfam" id="PF02472">
    <property type="entry name" value="ExbD"/>
    <property type="match status" value="1"/>
</dbReference>
<evidence type="ECO:0000256" key="3">
    <source>
        <dbReference type="ARBA" id="ARBA00022475"/>
    </source>
</evidence>
<comment type="subcellular location">
    <subcellularLocation>
        <location evidence="1">Cell membrane</location>
        <topology evidence="1">Single-pass membrane protein</topology>
    </subcellularLocation>
    <subcellularLocation>
        <location evidence="7">Cell membrane</location>
        <topology evidence="7">Single-pass type II membrane protein</topology>
    </subcellularLocation>
</comment>
<evidence type="ECO:0000256" key="5">
    <source>
        <dbReference type="ARBA" id="ARBA00022989"/>
    </source>
</evidence>
<reference evidence="9" key="1">
    <citation type="journal article" date="2014" name="Int. J. Syst. Evol. Microbiol.">
        <title>Complete genome sequence of Corynebacterium casei LMG S-19264T (=DSM 44701T), isolated from a smear-ripened cheese.</title>
        <authorList>
            <consortium name="US DOE Joint Genome Institute (JGI-PGF)"/>
            <person name="Walter F."/>
            <person name="Albersmeier A."/>
            <person name="Kalinowski J."/>
            <person name="Ruckert C."/>
        </authorList>
    </citation>
    <scope>NUCLEOTIDE SEQUENCE</scope>
    <source>
        <strain evidence="9">KCTC 42731</strain>
    </source>
</reference>
<dbReference type="AlphaFoldDB" id="A0A919BJY6"/>
<organism evidence="9 10">
    <name type="scientific">Thalassotalea marina</name>
    <dbReference type="NCBI Taxonomy" id="1673741"/>
    <lineage>
        <taxon>Bacteria</taxon>
        <taxon>Pseudomonadati</taxon>
        <taxon>Pseudomonadota</taxon>
        <taxon>Gammaproteobacteria</taxon>
        <taxon>Alteromonadales</taxon>
        <taxon>Colwelliaceae</taxon>
        <taxon>Thalassotalea</taxon>
    </lineage>
</organism>
<reference evidence="9" key="2">
    <citation type="submission" date="2020-09" db="EMBL/GenBank/DDBJ databases">
        <authorList>
            <person name="Sun Q."/>
            <person name="Kim S."/>
        </authorList>
    </citation>
    <scope>NUCLEOTIDE SEQUENCE</scope>
    <source>
        <strain evidence="9">KCTC 42731</strain>
    </source>
</reference>
<dbReference type="GO" id="GO:0005886">
    <property type="term" value="C:plasma membrane"/>
    <property type="evidence" value="ECO:0007669"/>
    <property type="project" value="UniProtKB-SubCell"/>
</dbReference>
<evidence type="ECO:0000256" key="2">
    <source>
        <dbReference type="ARBA" id="ARBA00005811"/>
    </source>
</evidence>
<dbReference type="RefSeq" id="WP_189771323.1">
    <property type="nucleotide sequence ID" value="NZ_BNCK01000005.1"/>
</dbReference>
<keyword evidence="10" id="KW-1185">Reference proteome</keyword>
<sequence>MRKSRLREDNPESDVDMTPMLDIVFILLIFFIVTTSFVREEGIVINRPKAQNNPPSDPPPIVLVRIDEAGKIRFNGNLVDKERLSARIESYLAENQTNSAVVIPHKDATHEMVVGAIDQIRSFDQLTISIGK</sequence>
<dbReference type="EMBL" id="BNCK01000005">
    <property type="protein sequence ID" value="GHF96660.1"/>
    <property type="molecule type" value="Genomic_DNA"/>
</dbReference>
<dbReference type="Gene3D" id="3.30.420.270">
    <property type="match status" value="1"/>
</dbReference>
<keyword evidence="3" id="KW-1003">Cell membrane</keyword>
<dbReference type="PANTHER" id="PTHR30558">
    <property type="entry name" value="EXBD MEMBRANE COMPONENT OF PMF-DRIVEN MACROMOLECULE IMPORT SYSTEM"/>
    <property type="match status" value="1"/>
</dbReference>
<keyword evidence="6 8" id="KW-0472">Membrane</keyword>
<name>A0A919BJY6_9GAMM</name>
<protein>
    <submittedName>
        <fullName evidence="9">Biopolymer transporter ExbD</fullName>
    </submittedName>
</protein>
<keyword evidence="7" id="KW-0813">Transport</keyword>
<evidence type="ECO:0000256" key="6">
    <source>
        <dbReference type="ARBA" id="ARBA00023136"/>
    </source>
</evidence>
<comment type="similarity">
    <text evidence="2 7">Belongs to the ExbD/TolR family.</text>
</comment>
<evidence type="ECO:0000256" key="8">
    <source>
        <dbReference type="SAM" id="Phobius"/>
    </source>
</evidence>
<evidence type="ECO:0000313" key="9">
    <source>
        <dbReference type="EMBL" id="GHF96660.1"/>
    </source>
</evidence>
<proteinExistence type="inferred from homology"/>
<dbReference type="Proteomes" id="UP000623842">
    <property type="component" value="Unassembled WGS sequence"/>
</dbReference>